<feature type="domain" description="Sulfatase-modifying factor enzyme-like" evidence="1">
    <location>
        <begin position="66"/>
        <end position="303"/>
    </location>
</feature>
<accession>A0A0F9SXI1</accession>
<sequence>MQARLLLSVSFFALLTGCEAQSQPLPESEKLSTDKVKAIAESVETNYPDLSRDLREQILATVVRSLDDMVFIEGGEFEMGDFGTLCEYDPANMGTWPYGQEPERLCPITRFNNDDYLHQVLLSSYHLSRYQTRQEDFDLFRTSQGLPLFNAEERERQDLTHYFAPNNPAPVKDWQEAKDYCLWLGKFGNYPVDLPTEAQWEFAARNRGQYVQYPTNDGNLDNGKNILQDEKTFVTPVGQFPPTPLGLYDMAGNATDWVNDWYAEDYYANSPLRNPAGPKSGTQKVHRGSYYAEANWMNANSVRRWPENPVSDGYYPGNSFRCSLQSDQKL</sequence>
<evidence type="ECO:0000259" key="1">
    <source>
        <dbReference type="Pfam" id="PF03781"/>
    </source>
</evidence>
<reference evidence="2" key="1">
    <citation type="journal article" date="2015" name="Nature">
        <title>Complex archaea that bridge the gap between prokaryotes and eukaryotes.</title>
        <authorList>
            <person name="Spang A."/>
            <person name="Saw J.H."/>
            <person name="Jorgensen S.L."/>
            <person name="Zaremba-Niedzwiedzka K."/>
            <person name="Martijn J."/>
            <person name="Lind A.E."/>
            <person name="van Eijk R."/>
            <person name="Schleper C."/>
            <person name="Guy L."/>
            <person name="Ettema T.J."/>
        </authorList>
    </citation>
    <scope>NUCLEOTIDE SEQUENCE</scope>
</reference>
<dbReference type="PROSITE" id="PS51257">
    <property type="entry name" value="PROKAR_LIPOPROTEIN"/>
    <property type="match status" value="1"/>
</dbReference>
<dbReference type="Gene3D" id="3.90.1580.10">
    <property type="entry name" value="paralog of FGE (formylglycine-generating enzyme)"/>
    <property type="match status" value="1"/>
</dbReference>
<name>A0A0F9SXI1_9ZZZZ</name>
<dbReference type="SUPFAM" id="SSF56436">
    <property type="entry name" value="C-type lectin-like"/>
    <property type="match status" value="1"/>
</dbReference>
<protein>
    <recommendedName>
        <fullName evidence="1">Sulfatase-modifying factor enzyme-like domain-containing protein</fullName>
    </recommendedName>
</protein>
<proteinExistence type="predicted"/>
<dbReference type="AlphaFoldDB" id="A0A0F9SXI1"/>
<evidence type="ECO:0000313" key="2">
    <source>
        <dbReference type="EMBL" id="KKN67287.1"/>
    </source>
</evidence>
<organism evidence="2">
    <name type="scientific">marine sediment metagenome</name>
    <dbReference type="NCBI Taxonomy" id="412755"/>
    <lineage>
        <taxon>unclassified sequences</taxon>
        <taxon>metagenomes</taxon>
        <taxon>ecological metagenomes</taxon>
    </lineage>
</organism>
<dbReference type="InterPro" id="IPR051043">
    <property type="entry name" value="Sulfatase_Mod_Factor_Kinase"/>
</dbReference>
<dbReference type="PANTHER" id="PTHR23150">
    <property type="entry name" value="SULFATASE MODIFYING FACTOR 1, 2"/>
    <property type="match status" value="1"/>
</dbReference>
<dbReference type="EMBL" id="LAZR01000478">
    <property type="protein sequence ID" value="KKN67287.1"/>
    <property type="molecule type" value="Genomic_DNA"/>
</dbReference>
<dbReference type="GO" id="GO:0120147">
    <property type="term" value="F:formylglycine-generating oxidase activity"/>
    <property type="evidence" value="ECO:0007669"/>
    <property type="project" value="TreeGrafter"/>
</dbReference>
<comment type="caution">
    <text evidence="2">The sequence shown here is derived from an EMBL/GenBank/DDBJ whole genome shotgun (WGS) entry which is preliminary data.</text>
</comment>
<dbReference type="InterPro" id="IPR005532">
    <property type="entry name" value="SUMF_dom"/>
</dbReference>
<dbReference type="PANTHER" id="PTHR23150:SF19">
    <property type="entry name" value="FORMYLGLYCINE-GENERATING ENZYME"/>
    <property type="match status" value="1"/>
</dbReference>
<dbReference type="InterPro" id="IPR042095">
    <property type="entry name" value="SUMF_sf"/>
</dbReference>
<dbReference type="Pfam" id="PF03781">
    <property type="entry name" value="FGE-sulfatase"/>
    <property type="match status" value="1"/>
</dbReference>
<dbReference type="InterPro" id="IPR016187">
    <property type="entry name" value="CTDL_fold"/>
</dbReference>
<gene>
    <name evidence="2" type="ORF">LCGC14_0463190</name>
</gene>